<sequence>MTAVSAGPSRVIGMIQGIDGPLAPAAVGAVLAAETLVRPAATPTGNIGQAASVSAFERAPVTMGILGRLLLGATNRDDRSLSEADAEAALRAIPAGDALPLVVVLADPVTGVAADPAVLRRLARTTGVALVWGVSAGGSPGDPAVPDPASPDQALPDPAPGHTAAMLPEVPDAAGIVGAIAPGDVDGVAAAARAAAQAGLPLALGPASSLEELAAALASARAAGLSGARILVTGPTPLIAAPGVGVDPARLDALIDLLVASGAWLCVDDLGRIPTVRTVVSDHDVAGAILRCVARGLGDRIVLSVGIRNKHRLTAFGGNGLEFLAEQYLPYLGMLGITEPVRRGLAGANAARLLSRIEGGAA</sequence>
<dbReference type="InterPro" id="IPR032466">
    <property type="entry name" value="Metal_Hydrolase"/>
</dbReference>
<dbReference type="RefSeq" id="WP_202345297.1">
    <property type="nucleotide sequence ID" value="NZ_BAAAPI010000004.1"/>
</dbReference>
<dbReference type="Pfam" id="PF02126">
    <property type="entry name" value="PTE"/>
    <property type="match status" value="1"/>
</dbReference>
<keyword evidence="4" id="KW-1185">Reference proteome</keyword>
<dbReference type="SUPFAM" id="SSF51556">
    <property type="entry name" value="Metallo-dependent hydrolases"/>
    <property type="match status" value="1"/>
</dbReference>
<dbReference type="EMBL" id="QYAC01000006">
    <property type="protein sequence ID" value="MBL3680024.1"/>
    <property type="molecule type" value="Genomic_DNA"/>
</dbReference>
<evidence type="ECO:0008006" key="5">
    <source>
        <dbReference type="Google" id="ProtNLM"/>
    </source>
</evidence>
<dbReference type="Proteomes" id="UP001645859">
    <property type="component" value="Unassembled WGS sequence"/>
</dbReference>
<dbReference type="Gene3D" id="3.20.20.140">
    <property type="entry name" value="Metal-dependent hydrolases"/>
    <property type="match status" value="1"/>
</dbReference>
<dbReference type="InterPro" id="IPR001559">
    <property type="entry name" value="Phosphotriesterase"/>
</dbReference>
<proteinExistence type="inferred from homology"/>
<gene>
    <name evidence="3" type="ORF">D3230_12105</name>
</gene>
<name>A0ABS1SKK7_9MICO</name>
<dbReference type="PROSITE" id="PS51347">
    <property type="entry name" value="PHOSPHOTRIESTERASE_2"/>
    <property type="match status" value="1"/>
</dbReference>
<accession>A0ABS1SKK7</accession>
<evidence type="ECO:0000313" key="4">
    <source>
        <dbReference type="Proteomes" id="UP001645859"/>
    </source>
</evidence>
<comment type="similarity">
    <text evidence="1">Belongs to the metallo-dependent hydrolases superfamily. Phosphotriesterase family.</text>
</comment>
<organism evidence="3 4">
    <name type="scientific">Leucobacter chromiireducens subsp. solipictus</name>
    <dbReference type="NCBI Taxonomy" id="398235"/>
    <lineage>
        <taxon>Bacteria</taxon>
        <taxon>Bacillati</taxon>
        <taxon>Actinomycetota</taxon>
        <taxon>Actinomycetes</taxon>
        <taxon>Micrococcales</taxon>
        <taxon>Microbacteriaceae</taxon>
        <taxon>Leucobacter</taxon>
    </lineage>
</organism>
<comment type="caution">
    <text evidence="3">The sequence shown here is derived from an EMBL/GenBank/DDBJ whole genome shotgun (WGS) entry which is preliminary data.</text>
</comment>
<feature type="region of interest" description="Disordered" evidence="2">
    <location>
        <begin position="139"/>
        <end position="163"/>
    </location>
</feature>
<evidence type="ECO:0000313" key="3">
    <source>
        <dbReference type="EMBL" id="MBL3680024.1"/>
    </source>
</evidence>
<evidence type="ECO:0000256" key="2">
    <source>
        <dbReference type="SAM" id="MobiDB-lite"/>
    </source>
</evidence>
<comment type="caution">
    <text evidence="1">Lacks conserved residue(s) required for the propagation of feature annotation.</text>
</comment>
<protein>
    <recommendedName>
        <fullName evidence="5">Phosphotriesterase-related protein</fullName>
    </recommendedName>
</protein>
<reference evidence="3 4" key="1">
    <citation type="submission" date="2018-09" db="EMBL/GenBank/DDBJ databases">
        <title>Comparative genomics of Leucobacter spp.</title>
        <authorList>
            <person name="Reis A.C."/>
            <person name="Kolvenbach B.A."/>
            <person name="Corvini P.F.X."/>
            <person name="Nunes O.C."/>
        </authorList>
    </citation>
    <scope>NUCLEOTIDE SEQUENCE [LARGE SCALE GENOMIC DNA]</scope>
    <source>
        <strain evidence="3 4">TAN 31504</strain>
    </source>
</reference>
<evidence type="ECO:0000256" key="1">
    <source>
        <dbReference type="PROSITE-ProRule" id="PRU00679"/>
    </source>
</evidence>